<feature type="DNA-binding region" description="H-T-H motif" evidence="2">
    <location>
        <begin position="25"/>
        <end position="44"/>
    </location>
</feature>
<dbReference type="RefSeq" id="WP_137628716.1">
    <property type="nucleotide sequence ID" value="NZ_BJDJ01000011.1"/>
</dbReference>
<organism evidence="4 5">
    <name type="scientific">Lactiplantibacillus daowaiensis</name>
    <dbReference type="NCBI Taxonomy" id="2559918"/>
    <lineage>
        <taxon>Bacteria</taxon>
        <taxon>Bacillati</taxon>
        <taxon>Bacillota</taxon>
        <taxon>Bacilli</taxon>
        <taxon>Lactobacillales</taxon>
        <taxon>Lactobacillaceae</taxon>
        <taxon>Lactiplantibacillus</taxon>
    </lineage>
</organism>
<dbReference type="Pfam" id="PF00440">
    <property type="entry name" value="TetR_N"/>
    <property type="match status" value="1"/>
</dbReference>
<dbReference type="Pfam" id="PF14278">
    <property type="entry name" value="TetR_C_8"/>
    <property type="match status" value="1"/>
</dbReference>
<dbReference type="InterPro" id="IPR009057">
    <property type="entry name" value="Homeodomain-like_sf"/>
</dbReference>
<evidence type="ECO:0000256" key="2">
    <source>
        <dbReference type="PROSITE-ProRule" id="PRU00335"/>
    </source>
</evidence>
<sequence length="202" mass="23174">MSFSTIKIKQAFIACLNRESFERLTVSELVKLAEINRGTFYQHYTDKYDLLAQYEDQISHRLQSVFSRYFQATMTNQTNQATVAIYPVVTQTVQLLQSEAALLRALLGPNGDPRFEYRLKRQVKQAVQQRLTTLKGQPTLSTALPADFAWELVIAELFDIVKFWLFQSHPVAPADLATIIMKTRYLSPYQLLGLSEDQKTSD</sequence>
<protein>
    <submittedName>
        <fullName evidence="4">TetR/AcrR family transcriptional regulator</fullName>
    </submittedName>
</protein>
<dbReference type="InterPro" id="IPR039532">
    <property type="entry name" value="TetR_C_Firmicutes"/>
</dbReference>
<comment type="caution">
    <text evidence="4">The sequence shown here is derived from an EMBL/GenBank/DDBJ whole genome shotgun (WGS) entry which is preliminary data.</text>
</comment>
<evidence type="ECO:0000259" key="3">
    <source>
        <dbReference type="PROSITE" id="PS50977"/>
    </source>
</evidence>
<dbReference type="PANTHER" id="PTHR43479:SF7">
    <property type="entry name" value="TETR-FAMILY TRANSCRIPTIONAL REGULATOR"/>
    <property type="match status" value="1"/>
</dbReference>
<keyword evidence="5" id="KW-1185">Reference proteome</keyword>
<proteinExistence type="predicted"/>
<dbReference type="PROSITE" id="PS50977">
    <property type="entry name" value="HTH_TETR_2"/>
    <property type="match status" value="1"/>
</dbReference>
<keyword evidence="1 2" id="KW-0238">DNA-binding</keyword>
<dbReference type="InterPro" id="IPR001647">
    <property type="entry name" value="HTH_TetR"/>
</dbReference>
<dbReference type="Gene3D" id="1.10.357.10">
    <property type="entry name" value="Tetracycline Repressor, domain 2"/>
    <property type="match status" value="1"/>
</dbReference>
<name>A0ABW1S236_9LACO</name>
<evidence type="ECO:0000313" key="4">
    <source>
        <dbReference type="EMBL" id="MFC6181519.1"/>
    </source>
</evidence>
<evidence type="ECO:0000313" key="5">
    <source>
        <dbReference type="Proteomes" id="UP001596282"/>
    </source>
</evidence>
<dbReference type="Proteomes" id="UP001596282">
    <property type="component" value="Unassembled WGS sequence"/>
</dbReference>
<dbReference type="EMBL" id="JBHSSC010000039">
    <property type="protein sequence ID" value="MFC6181519.1"/>
    <property type="molecule type" value="Genomic_DNA"/>
</dbReference>
<evidence type="ECO:0000256" key="1">
    <source>
        <dbReference type="ARBA" id="ARBA00023125"/>
    </source>
</evidence>
<reference evidence="5" key="1">
    <citation type="journal article" date="2019" name="Int. J. Syst. Evol. Microbiol.">
        <title>The Global Catalogue of Microorganisms (GCM) 10K type strain sequencing project: providing services to taxonomists for standard genome sequencing and annotation.</title>
        <authorList>
            <consortium name="The Broad Institute Genomics Platform"/>
            <consortium name="The Broad Institute Genome Sequencing Center for Infectious Disease"/>
            <person name="Wu L."/>
            <person name="Ma J."/>
        </authorList>
    </citation>
    <scope>NUCLEOTIDE SEQUENCE [LARGE SCALE GENOMIC DNA]</scope>
    <source>
        <strain evidence="5">CCM 8933</strain>
    </source>
</reference>
<gene>
    <name evidence="4" type="ORF">ACFP5Y_09825</name>
</gene>
<accession>A0ABW1S236</accession>
<dbReference type="SUPFAM" id="SSF46689">
    <property type="entry name" value="Homeodomain-like"/>
    <property type="match status" value="1"/>
</dbReference>
<feature type="domain" description="HTH tetR-type" evidence="3">
    <location>
        <begin position="2"/>
        <end position="62"/>
    </location>
</feature>
<dbReference type="PANTHER" id="PTHR43479">
    <property type="entry name" value="ACREF/ENVCD OPERON REPRESSOR-RELATED"/>
    <property type="match status" value="1"/>
</dbReference>
<dbReference type="InterPro" id="IPR050624">
    <property type="entry name" value="HTH-type_Tx_Regulator"/>
</dbReference>